<keyword evidence="3" id="KW-1185">Reference proteome</keyword>
<sequence>MSIPNLKRISDKIIYLPADHKTDRPILAAITGTRRTLLVDAGNSPAHAEVFLNALSQYPLSPIDFVILTHWHWDHIFGIHRIGLPTIAHKHTRLQMEKMTEWSWTDEALDQRVAEGTEIPFCAEMIKKEFSDRNQIIIALPDITYEKCLEIDLGGLTCIIEHVPCDHSEDNTFVFIKEEGVLFVGDSLGPNFYAPKRYYTVKKLLSLLEKIESYDARIIVASHWEAVDKAEFQTEIDELRAFAYTAEVCGQDRDAFLHLLPEKLGRALNDVDCQYIDYFLDGFAINK</sequence>
<proteinExistence type="predicted"/>
<name>A0A841KZH9_9FIRM</name>
<dbReference type="Proteomes" id="UP000579281">
    <property type="component" value="Unassembled WGS sequence"/>
</dbReference>
<comment type="caution">
    <text evidence="2">The sequence shown here is derived from an EMBL/GenBank/DDBJ whole genome shotgun (WGS) entry which is preliminary data.</text>
</comment>
<protein>
    <submittedName>
        <fullName evidence="2">Glyoxylase-like metal-dependent hydrolase (Beta-lactamase superfamily II)</fullName>
    </submittedName>
</protein>
<evidence type="ECO:0000313" key="3">
    <source>
        <dbReference type="Proteomes" id="UP000579281"/>
    </source>
</evidence>
<evidence type="ECO:0000313" key="2">
    <source>
        <dbReference type="EMBL" id="MBB6218767.1"/>
    </source>
</evidence>
<dbReference type="InterPro" id="IPR001279">
    <property type="entry name" value="Metallo-B-lactamas"/>
</dbReference>
<dbReference type="PANTHER" id="PTHR42951:SF4">
    <property type="entry name" value="ACYL-COENZYME A THIOESTERASE MBLAC2"/>
    <property type="match status" value="1"/>
</dbReference>
<accession>A0A841KZH9</accession>
<dbReference type="EMBL" id="JACHEN010000048">
    <property type="protein sequence ID" value="MBB6218767.1"/>
    <property type="molecule type" value="Genomic_DNA"/>
</dbReference>
<feature type="domain" description="Metallo-beta-lactamase" evidence="1">
    <location>
        <begin position="23"/>
        <end position="223"/>
    </location>
</feature>
<organism evidence="2 3">
    <name type="scientific">Anaerosolibacter carboniphilus</name>
    <dbReference type="NCBI Taxonomy" id="1417629"/>
    <lineage>
        <taxon>Bacteria</taxon>
        <taxon>Bacillati</taxon>
        <taxon>Bacillota</taxon>
        <taxon>Clostridia</taxon>
        <taxon>Peptostreptococcales</taxon>
        <taxon>Thermotaleaceae</taxon>
        <taxon>Anaerosolibacter</taxon>
    </lineage>
</organism>
<reference evidence="2 3" key="1">
    <citation type="submission" date="2020-08" db="EMBL/GenBank/DDBJ databases">
        <title>Genomic Encyclopedia of Type Strains, Phase IV (KMG-IV): sequencing the most valuable type-strain genomes for metagenomic binning, comparative biology and taxonomic classification.</title>
        <authorList>
            <person name="Goeker M."/>
        </authorList>
    </citation>
    <scope>NUCLEOTIDE SEQUENCE [LARGE SCALE GENOMIC DNA]</scope>
    <source>
        <strain evidence="2 3">DSM 103526</strain>
    </source>
</reference>
<keyword evidence="2" id="KW-0378">Hydrolase</keyword>
<dbReference type="PANTHER" id="PTHR42951">
    <property type="entry name" value="METALLO-BETA-LACTAMASE DOMAIN-CONTAINING"/>
    <property type="match status" value="1"/>
</dbReference>
<dbReference type="RefSeq" id="WP_184313540.1">
    <property type="nucleotide sequence ID" value="NZ_JACHEN010000048.1"/>
</dbReference>
<dbReference type="InterPro" id="IPR050855">
    <property type="entry name" value="NDM-1-like"/>
</dbReference>
<dbReference type="SUPFAM" id="SSF56281">
    <property type="entry name" value="Metallo-hydrolase/oxidoreductase"/>
    <property type="match status" value="1"/>
</dbReference>
<dbReference type="SMART" id="SM00849">
    <property type="entry name" value="Lactamase_B"/>
    <property type="match status" value="1"/>
</dbReference>
<dbReference type="GO" id="GO:0016787">
    <property type="term" value="F:hydrolase activity"/>
    <property type="evidence" value="ECO:0007669"/>
    <property type="project" value="UniProtKB-KW"/>
</dbReference>
<dbReference type="AlphaFoldDB" id="A0A841KZH9"/>
<evidence type="ECO:0000259" key="1">
    <source>
        <dbReference type="SMART" id="SM00849"/>
    </source>
</evidence>
<dbReference type="Pfam" id="PF00753">
    <property type="entry name" value="Lactamase_B"/>
    <property type="match status" value="1"/>
</dbReference>
<gene>
    <name evidence="2" type="ORF">HNQ80_004942</name>
</gene>
<dbReference type="InterPro" id="IPR036866">
    <property type="entry name" value="RibonucZ/Hydroxyglut_hydro"/>
</dbReference>
<dbReference type="Gene3D" id="3.60.15.10">
    <property type="entry name" value="Ribonuclease Z/Hydroxyacylglutathione hydrolase-like"/>
    <property type="match status" value="1"/>
</dbReference>